<comment type="cofactor">
    <cofactor evidence="17 18">
        <name>heme</name>
        <dbReference type="ChEBI" id="CHEBI:30413"/>
    </cofactor>
    <text evidence="17 18">Binds 1 heme group covalently.</text>
</comment>
<evidence type="ECO:0000256" key="2">
    <source>
        <dbReference type="ARBA" id="ARBA00004376"/>
    </source>
</evidence>
<keyword evidence="10 17" id="KW-0732">Signal</keyword>
<feature type="binding site" description="covalent" evidence="17 18">
    <location>
        <position position="80"/>
    </location>
    <ligand>
        <name>heme</name>
        <dbReference type="ChEBI" id="CHEBI:30413"/>
    </ligand>
</feature>
<dbReference type="NCBIfam" id="NF002736">
    <property type="entry name" value="PRK02693.1"/>
    <property type="match status" value="1"/>
</dbReference>
<dbReference type="PANTHER" id="PTHR33288">
    <property type="match status" value="1"/>
</dbReference>
<dbReference type="InterPro" id="IPR011054">
    <property type="entry name" value="Rudment_hybrid_motif"/>
</dbReference>
<dbReference type="Proteomes" id="UP000027395">
    <property type="component" value="Chromosome"/>
</dbReference>
<evidence type="ECO:0000256" key="6">
    <source>
        <dbReference type="ARBA" id="ARBA00022531"/>
    </source>
</evidence>
<evidence type="ECO:0000256" key="12">
    <source>
        <dbReference type="ARBA" id="ARBA00022989"/>
    </source>
</evidence>
<evidence type="ECO:0000256" key="3">
    <source>
        <dbReference type="ARBA" id="ARBA00008923"/>
    </source>
</evidence>
<feature type="binding site" description="covalent" evidence="17 18">
    <location>
        <position position="77"/>
    </location>
    <ligand>
        <name>heme</name>
        <dbReference type="ChEBI" id="CHEBI:30413"/>
    </ligand>
</feature>
<dbReference type="PATRIC" id="fig|388467.6.peg.2874"/>
<evidence type="ECO:0000256" key="1">
    <source>
        <dbReference type="ARBA" id="ARBA00003068"/>
    </source>
</evidence>
<dbReference type="GO" id="GO:0031676">
    <property type="term" value="C:plasma membrane-derived thylakoid membrane"/>
    <property type="evidence" value="ECO:0007669"/>
    <property type="project" value="UniProtKB-SubCell"/>
</dbReference>
<dbReference type="FunFam" id="2.60.40.830:FF:000001">
    <property type="entry name" value="Cytochrome f"/>
    <property type="match status" value="1"/>
</dbReference>
<dbReference type="GO" id="GO:0009055">
    <property type="term" value="F:electron transfer activity"/>
    <property type="evidence" value="ECO:0007669"/>
    <property type="project" value="UniProtKB-UniRule"/>
</dbReference>
<keyword evidence="11 17" id="KW-0249">Electron transport</keyword>
<dbReference type="InterPro" id="IPR036826">
    <property type="entry name" value="Cyt_f_lg_dom_sf"/>
</dbReference>
<evidence type="ECO:0000256" key="7">
    <source>
        <dbReference type="ARBA" id="ARBA00022617"/>
    </source>
</evidence>
<dbReference type="InterPro" id="IPR024094">
    <property type="entry name" value="Cyt_f_lg_dom"/>
</dbReference>
<dbReference type="eggNOG" id="COG0739">
    <property type="taxonomic scope" value="Bacteria"/>
</dbReference>
<comment type="function">
    <text evidence="1 17">Component of the cytochrome b6-f complex, which mediates electron transfer between photosystem II (PSII) and photosystem I (PSI), cyclic electron flow around PSI, and state transitions.</text>
</comment>
<sequence>MILLTLTRNRTLVMQPIDQLVKMPRLRAWKILWVAVATVAFFLTSDFALPQSAAAYPFWAQETAPLTPREATGRIVCANCHLAAKSTEIEVPQSVLPDTVFKAVVKIPYDTNVQQVTADGSKGGLNVGAVLMLPEGFKIAPEDRIPEEWKEEIGDLYFQPYREDQENVVIVGPLPGEENQEIIFPVLSPNPETDKSVHYGKFAIHVGGNRGRGQVYPAGNSSNNTVYKASAAGTVTQVTTDAESGSQVTIQKADGQTVVDEIPLGPSVMVSEGQTVAVGDALTDNPNVGGFGQHDTEIVLQSSTRVTGLIAFIALVMLAQVMLVMKKKQIEKVQAAEMNF</sequence>
<feature type="binding site" description="axial binding residue" evidence="17 18">
    <location>
        <position position="56"/>
    </location>
    <ligand>
        <name>heme</name>
        <dbReference type="ChEBI" id="CHEBI:30413"/>
    </ligand>
    <ligandPart>
        <name>Fe</name>
        <dbReference type="ChEBI" id="CHEBI:18248"/>
    </ligandPart>
</feature>
<dbReference type="HAMAP" id="MF_00610">
    <property type="entry name" value="Cytb6_f_cytF"/>
    <property type="match status" value="1"/>
</dbReference>
<dbReference type="InterPro" id="IPR002325">
    <property type="entry name" value="Cyt_f"/>
</dbReference>
<dbReference type="HOGENOM" id="CLU_033498_0_0_3"/>
<evidence type="ECO:0000256" key="18">
    <source>
        <dbReference type="PIRSR" id="PIRSR602325-50"/>
    </source>
</evidence>
<dbReference type="GO" id="GO:0020037">
    <property type="term" value="F:heme binding"/>
    <property type="evidence" value="ECO:0007669"/>
    <property type="project" value="InterPro"/>
</dbReference>
<comment type="similarity">
    <text evidence="3 17">Belongs to the cytochrome f family.</text>
</comment>
<comment type="subcellular location">
    <subcellularLocation>
        <location evidence="2 17">Cellular thylakoid membrane</location>
        <topology evidence="2 17">Single-pass membrane protein</topology>
    </subcellularLocation>
</comment>
<dbReference type="GO" id="GO:0005506">
    <property type="term" value="F:iron ion binding"/>
    <property type="evidence" value="ECO:0007669"/>
    <property type="project" value="InterPro"/>
</dbReference>
<feature type="transmembrane region" description="Helical" evidence="17">
    <location>
        <begin position="306"/>
        <end position="325"/>
    </location>
</feature>
<dbReference type="PROSITE" id="PS51010">
    <property type="entry name" value="CYTF"/>
    <property type="match status" value="1"/>
</dbReference>
<evidence type="ECO:0000256" key="14">
    <source>
        <dbReference type="ARBA" id="ARBA00023078"/>
    </source>
</evidence>
<dbReference type="PANTHER" id="PTHR33288:SF10">
    <property type="entry name" value="CYTOCHROME F"/>
    <property type="match status" value="1"/>
</dbReference>
<evidence type="ECO:0000256" key="4">
    <source>
        <dbReference type="ARBA" id="ARBA00013528"/>
    </source>
</evidence>
<keyword evidence="6 17" id="KW-0602">Photosynthesis</keyword>
<evidence type="ECO:0000256" key="5">
    <source>
        <dbReference type="ARBA" id="ARBA00022448"/>
    </source>
</evidence>
<dbReference type="AlphaFoldDB" id="A0A073CI47"/>
<feature type="binding site" description="axial binding residue" evidence="17 18">
    <location>
        <position position="81"/>
    </location>
    <ligand>
        <name>heme</name>
        <dbReference type="ChEBI" id="CHEBI:30413"/>
    </ligand>
    <ligandPart>
        <name>Fe</name>
        <dbReference type="ChEBI" id="CHEBI:18248"/>
    </ligandPart>
</feature>
<dbReference type="STRING" id="388467.A19Y_2931"/>
<keyword evidence="15 17" id="KW-0472">Membrane</keyword>
<protein>
    <recommendedName>
        <fullName evidence="4 17">Cytochrome f</fullName>
    </recommendedName>
</protein>
<keyword evidence="8 17" id="KW-0812">Transmembrane</keyword>
<comment type="subunit">
    <text evidence="16 17">The 4 large subunits of the cytochrome b6-f complex are cytochrome b6, subunit IV (17 kDa polypeptide, PetD), cytochrome f and the Rieske protein, while the 4 small subunits are PetG, PetL, PetM and PetN. The complex functions as a dimer.</text>
</comment>
<dbReference type="Gene3D" id="1.20.5.700">
    <property type="entry name" value="Single helix bin"/>
    <property type="match status" value="1"/>
</dbReference>
<dbReference type="SUPFAM" id="SSF103431">
    <property type="entry name" value="Cytochrome f subunit of the cytochrome b6f complex, transmembrane anchor"/>
    <property type="match status" value="1"/>
</dbReference>
<evidence type="ECO:0000256" key="17">
    <source>
        <dbReference type="HAMAP-Rule" id="MF_00610"/>
    </source>
</evidence>
<evidence type="ECO:0000259" key="19">
    <source>
        <dbReference type="Pfam" id="PF16639"/>
    </source>
</evidence>
<gene>
    <name evidence="17 20" type="primary">petA</name>
    <name evidence="20" type="ORF">A19Y_2931</name>
</gene>
<feature type="domain" description="Cytochrome f large" evidence="19">
    <location>
        <begin position="56"/>
        <end position="211"/>
    </location>
</feature>
<evidence type="ECO:0000256" key="10">
    <source>
        <dbReference type="ARBA" id="ARBA00022729"/>
    </source>
</evidence>
<keyword evidence="13 17" id="KW-0408">Iron</keyword>
<dbReference type="SUPFAM" id="SSF49441">
    <property type="entry name" value="Cytochrome f, large domain"/>
    <property type="match status" value="1"/>
</dbReference>
<keyword evidence="12 17" id="KW-1133">Transmembrane helix</keyword>
<dbReference type="GO" id="GO:0015979">
    <property type="term" value="P:photosynthesis"/>
    <property type="evidence" value="ECO:0007669"/>
    <property type="project" value="UniProtKB-UniRule"/>
</dbReference>
<organism evidence="20 21">
    <name type="scientific">Planktothrix agardhii (strain NIVA-CYA 126/8)</name>
    <dbReference type="NCBI Taxonomy" id="388467"/>
    <lineage>
        <taxon>Bacteria</taxon>
        <taxon>Bacillati</taxon>
        <taxon>Cyanobacteriota</taxon>
        <taxon>Cyanophyceae</taxon>
        <taxon>Oscillatoriophycideae</taxon>
        <taxon>Oscillatoriales</taxon>
        <taxon>Microcoleaceae</taxon>
        <taxon>Planktothrix</taxon>
    </lineage>
</organism>
<keyword evidence="5 17" id="KW-0813">Transport</keyword>
<dbReference type="InterPro" id="IPR024058">
    <property type="entry name" value="Cyt-f_TM"/>
</dbReference>
<proteinExistence type="inferred from homology"/>
<evidence type="ECO:0000256" key="16">
    <source>
        <dbReference type="ARBA" id="ARBA00025834"/>
    </source>
</evidence>
<evidence type="ECO:0000256" key="9">
    <source>
        <dbReference type="ARBA" id="ARBA00022723"/>
    </source>
</evidence>
<keyword evidence="7 17" id="KW-0349">Heme</keyword>
<keyword evidence="9 17" id="KW-0479">Metal-binding</keyword>
<evidence type="ECO:0000256" key="11">
    <source>
        <dbReference type="ARBA" id="ARBA00022982"/>
    </source>
</evidence>
<dbReference type="Pfam" id="PF01333">
    <property type="entry name" value="Apocytochr_F_C"/>
    <property type="match status" value="1"/>
</dbReference>
<keyword evidence="21" id="KW-1185">Reference proteome</keyword>
<keyword evidence="14 17" id="KW-0793">Thylakoid</keyword>
<accession>A0A073CI47</accession>
<dbReference type="FunFam" id="1.20.5.700:FF:000001">
    <property type="entry name" value="Cytochrome f"/>
    <property type="match status" value="1"/>
</dbReference>
<evidence type="ECO:0000313" key="21">
    <source>
        <dbReference type="Proteomes" id="UP000027395"/>
    </source>
</evidence>
<dbReference type="Pfam" id="PF16639">
    <property type="entry name" value="Apocytochr_F_N"/>
    <property type="match status" value="1"/>
</dbReference>
<name>A0A073CI47_PLAA1</name>
<dbReference type="Gene3D" id="2.60.40.830">
    <property type="entry name" value="Cytochrome f large domain"/>
    <property type="match status" value="1"/>
</dbReference>
<evidence type="ECO:0000256" key="8">
    <source>
        <dbReference type="ARBA" id="ARBA00022692"/>
    </source>
</evidence>
<evidence type="ECO:0000256" key="15">
    <source>
        <dbReference type="ARBA" id="ARBA00023136"/>
    </source>
</evidence>
<dbReference type="PRINTS" id="PR00610">
    <property type="entry name" value="CYTOCHROMEF"/>
</dbReference>
<evidence type="ECO:0000313" key="20">
    <source>
        <dbReference type="EMBL" id="KEI67781.1"/>
    </source>
</evidence>
<reference evidence="20 21" key="1">
    <citation type="journal article" date="2014" name="Appl. Environ. Microbiol.">
        <title>Elucidation of insertion elements encoded on plasmids and in vitro construction of shuttle vectors from the toxic cyanobacterium Planktothrix.</title>
        <authorList>
            <person name="Christiansen G."/>
            <person name="Goesmann A."/>
            <person name="Kurmayer R."/>
        </authorList>
    </citation>
    <scope>NUCLEOTIDE SEQUENCE [LARGE SCALE GENOMIC DNA]</scope>
    <source>
        <strain evidence="20 21">NIVA-CYA 126/8</strain>
    </source>
</reference>
<dbReference type="EMBL" id="CM002803">
    <property type="protein sequence ID" value="KEI67781.1"/>
    <property type="molecule type" value="Genomic_DNA"/>
</dbReference>
<evidence type="ECO:0000256" key="13">
    <source>
        <dbReference type="ARBA" id="ARBA00023004"/>
    </source>
</evidence>
<dbReference type="Gene3D" id="2.40.50.100">
    <property type="match status" value="1"/>
</dbReference>
<dbReference type="SUPFAM" id="SSF51246">
    <property type="entry name" value="Rudiment single hybrid motif"/>
    <property type="match status" value="1"/>
</dbReference>